<evidence type="ECO:0000256" key="1">
    <source>
        <dbReference type="ARBA" id="ARBA00004377"/>
    </source>
</evidence>
<dbReference type="EMBL" id="ARXU01000015">
    <property type="protein sequence ID" value="KGD60040.1"/>
    <property type="molecule type" value="Genomic_DNA"/>
</dbReference>
<keyword evidence="8" id="KW-0472">Membrane</keyword>
<evidence type="ECO:0000256" key="5">
    <source>
        <dbReference type="ARBA" id="ARBA00022519"/>
    </source>
</evidence>
<evidence type="ECO:0000259" key="11">
    <source>
        <dbReference type="Pfam" id="PF12019"/>
    </source>
</evidence>
<evidence type="ECO:0000256" key="2">
    <source>
        <dbReference type="ARBA" id="ARBA00021549"/>
    </source>
</evidence>
<evidence type="ECO:0000256" key="7">
    <source>
        <dbReference type="ARBA" id="ARBA00022989"/>
    </source>
</evidence>
<organism evidence="12 13">
    <name type="scientific">Alcanivorax jadensis T9</name>
    <dbReference type="NCBI Taxonomy" id="1177181"/>
    <lineage>
        <taxon>Bacteria</taxon>
        <taxon>Pseudomonadati</taxon>
        <taxon>Pseudomonadota</taxon>
        <taxon>Gammaproteobacteria</taxon>
        <taxon>Oceanospirillales</taxon>
        <taxon>Alcanivoracaceae</taxon>
        <taxon>Alcanivorax</taxon>
    </lineage>
</organism>
<feature type="domain" description="General secretion pathway GspH" evidence="11">
    <location>
        <begin position="41"/>
        <end position="151"/>
    </location>
</feature>
<dbReference type="InterPro" id="IPR022346">
    <property type="entry name" value="T2SS_GspH"/>
</dbReference>
<comment type="subcellular location">
    <subcellularLocation>
        <location evidence="1">Cell inner membrane</location>
        <topology evidence="1">Single-pass membrane protein</topology>
    </subcellularLocation>
</comment>
<evidence type="ECO:0000256" key="10">
    <source>
        <dbReference type="ARBA" id="ARBA00030775"/>
    </source>
</evidence>
<keyword evidence="7" id="KW-1133">Transmembrane helix</keyword>
<comment type="similarity">
    <text evidence="9">Belongs to the GSP H family.</text>
</comment>
<keyword evidence="6" id="KW-0812">Transmembrane</keyword>
<keyword evidence="5" id="KW-0997">Cell inner membrane</keyword>
<comment type="caution">
    <text evidence="12">The sequence shown here is derived from an EMBL/GenBank/DDBJ whole genome shotgun (WGS) entry which is preliminary data.</text>
</comment>
<dbReference type="SUPFAM" id="SSF54523">
    <property type="entry name" value="Pili subunits"/>
    <property type="match status" value="1"/>
</dbReference>
<evidence type="ECO:0000256" key="3">
    <source>
        <dbReference type="ARBA" id="ARBA00022475"/>
    </source>
</evidence>
<dbReference type="InterPro" id="IPR012902">
    <property type="entry name" value="N_methyl_site"/>
</dbReference>
<protein>
    <recommendedName>
        <fullName evidence="2">Type II secretion system protein H</fullName>
    </recommendedName>
    <alternativeName>
        <fullName evidence="10">General secretion pathway protein H</fullName>
    </alternativeName>
</protein>
<dbReference type="Proteomes" id="UP000029443">
    <property type="component" value="Unassembled WGS sequence"/>
</dbReference>
<dbReference type="NCBIfam" id="TIGR02532">
    <property type="entry name" value="IV_pilin_GFxxxE"/>
    <property type="match status" value="1"/>
</dbReference>
<evidence type="ECO:0000256" key="6">
    <source>
        <dbReference type="ARBA" id="ARBA00022692"/>
    </source>
</evidence>
<name>A0ABR4W9J8_9GAMM</name>
<keyword evidence="13" id="KW-1185">Reference proteome</keyword>
<gene>
    <name evidence="12" type="ORF">T9A_02996</name>
</gene>
<evidence type="ECO:0000256" key="4">
    <source>
        <dbReference type="ARBA" id="ARBA00022481"/>
    </source>
</evidence>
<dbReference type="Gene3D" id="3.55.40.10">
    <property type="entry name" value="minor pseudopilin epsh domain"/>
    <property type="match status" value="1"/>
</dbReference>
<sequence>MKKTGFTLLECLTALSTLSVLAMIAHNIGLPMIQEYRVIAATNSVAGLIREARANAMTDGNRLICDGERGCSSFKRTTILIEGRDTNMNNALEKSEIHHHVKLPSDTWLEWKRFRGTHLRYRNRGATRFQNGHFLICSGNKGRKIIMNWIGRTRIEKAGTECHTI</sequence>
<evidence type="ECO:0000313" key="12">
    <source>
        <dbReference type="EMBL" id="KGD60040.1"/>
    </source>
</evidence>
<reference evidence="12 13" key="1">
    <citation type="submission" date="2012-09" db="EMBL/GenBank/DDBJ databases">
        <title>Genome Sequence of alkane-degrading Bacterium Alcanivorax jadensis T9.</title>
        <authorList>
            <person name="Lai Q."/>
            <person name="Shao Z."/>
        </authorList>
    </citation>
    <scope>NUCLEOTIDE SEQUENCE [LARGE SCALE GENOMIC DNA]</scope>
    <source>
        <strain evidence="12 13">T9</strain>
    </source>
</reference>
<evidence type="ECO:0000256" key="9">
    <source>
        <dbReference type="ARBA" id="ARBA00025772"/>
    </source>
</evidence>
<evidence type="ECO:0000256" key="8">
    <source>
        <dbReference type="ARBA" id="ARBA00023136"/>
    </source>
</evidence>
<dbReference type="InterPro" id="IPR045584">
    <property type="entry name" value="Pilin-like"/>
</dbReference>
<dbReference type="RefSeq" id="WP_084573526.1">
    <property type="nucleotide sequence ID" value="NZ_ARXU01000015.1"/>
</dbReference>
<proteinExistence type="inferred from homology"/>
<keyword evidence="3" id="KW-1003">Cell membrane</keyword>
<evidence type="ECO:0000313" key="13">
    <source>
        <dbReference type="Proteomes" id="UP000029443"/>
    </source>
</evidence>
<dbReference type="Pfam" id="PF12019">
    <property type="entry name" value="GspH"/>
    <property type="match status" value="1"/>
</dbReference>
<keyword evidence="4" id="KW-0488">Methylation</keyword>
<accession>A0ABR4W9J8</accession>